<reference evidence="1" key="1">
    <citation type="submission" date="2021-06" db="EMBL/GenBank/DDBJ databases">
        <authorList>
            <person name="Kallberg Y."/>
            <person name="Tangrot J."/>
            <person name="Rosling A."/>
        </authorList>
    </citation>
    <scope>NUCLEOTIDE SEQUENCE</scope>
    <source>
        <strain evidence="1">AU212A</strain>
    </source>
</reference>
<keyword evidence="2" id="KW-1185">Reference proteome</keyword>
<comment type="caution">
    <text evidence="1">The sequence shown here is derived from an EMBL/GenBank/DDBJ whole genome shotgun (WGS) entry which is preliminary data.</text>
</comment>
<gene>
    <name evidence="1" type="ORF">SCALOS_LOCUS10684</name>
</gene>
<dbReference type="EMBL" id="CAJVPM010041341">
    <property type="protein sequence ID" value="CAG8705966.1"/>
    <property type="molecule type" value="Genomic_DNA"/>
</dbReference>
<accession>A0ACA9PEE4</accession>
<proteinExistence type="predicted"/>
<evidence type="ECO:0000313" key="1">
    <source>
        <dbReference type="EMBL" id="CAG8705966.1"/>
    </source>
</evidence>
<sequence>RAEKQDPEKSAALKKELELRKEYKLAIKNLQEELKLKKKLAFKTKEIELMKNKEKLNVEEIVRLKKKVNTLQDKLLSASRNSAQPIINTQEIIMDESTVVVSENDVEIMEISGEEIDEKKLNETETNT</sequence>
<feature type="non-terminal residue" evidence="1">
    <location>
        <position position="128"/>
    </location>
</feature>
<organism evidence="1 2">
    <name type="scientific">Scutellospora calospora</name>
    <dbReference type="NCBI Taxonomy" id="85575"/>
    <lineage>
        <taxon>Eukaryota</taxon>
        <taxon>Fungi</taxon>
        <taxon>Fungi incertae sedis</taxon>
        <taxon>Mucoromycota</taxon>
        <taxon>Glomeromycotina</taxon>
        <taxon>Glomeromycetes</taxon>
        <taxon>Diversisporales</taxon>
        <taxon>Gigasporaceae</taxon>
        <taxon>Scutellospora</taxon>
    </lineage>
</organism>
<feature type="non-terminal residue" evidence="1">
    <location>
        <position position="1"/>
    </location>
</feature>
<protein>
    <submittedName>
        <fullName evidence="1">2788_t:CDS:1</fullName>
    </submittedName>
</protein>
<evidence type="ECO:0000313" key="2">
    <source>
        <dbReference type="Proteomes" id="UP000789860"/>
    </source>
</evidence>
<dbReference type="Proteomes" id="UP000789860">
    <property type="component" value="Unassembled WGS sequence"/>
</dbReference>
<name>A0ACA9PEE4_9GLOM</name>